<dbReference type="InterPro" id="IPR000757">
    <property type="entry name" value="Beta-glucanase-like"/>
</dbReference>
<dbReference type="PROSITE" id="PS51762">
    <property type="entry name" value="GH16_2"/>
    <property type="match status" value="1"/>
</dbReference>
<evidence type="ECO:0000313" key="4">
    <source>
        <dbReference type="Proteomes" id="UP000037755"/>
    </source>
</evidence>
<dbReference type="InterPro" id="IPR013320">
    <property type="entry name" value="ConA-like_dom_sf"/>
</dbReference>
<comment type="caution">
    <text evidence="3">The sequence shown here is derived from an EMBL/GenBank/DDBJ whole genome shotgun (WGS) entry which is preliminary data.</text>
</comment>
<keyword evidence="4" id="KW-1185">Reference proteome</keyword>
<feature type="domain" description="GH16" evidence="2">
    <location>
        <begin position="2"/>
        <end position="276"/>
    </location>
</feature>
<organism evidence="3 4">
    <name type="scientific">Flavobacterium akiainvivens</name>
    <dbReference type="NCBI Taxonomy" id="1202724"/>
    <lineage>
        <taxon>Bacteria</taxon>
        <taxon>Pseudomonadati</taxon>
        <taxon>Bacteroidota</taxon>
        <taxon>Flavobacteriia</taxon>
        <taxon>Flavobacteriales</taxon>
        <taxon>Flavobacteriaceae</taxon>
        <taxon>Flavobacterium</taxon>
    </lineage>
</organism>
<comment type="similarity">
    <text evidence="1">Belongs to the glycosyl hydrolase 16 family.</text>
</comment>
<dbReference type="Proteomes" id="UP000037755">
    <property type="component" value="Unassembled WGS sequence"/>
</dbReference>
<dbReference type="PATRIC" id="fig|1202724.3.peg.769"/>
<dbReference type="AlphaFoldDB" id="A0A0M9VJW1"/>
<dbReference type="PANTHER" id="PTHR10963:SF55">
    <property type="entry name" value="GLYCOSIDE HYDROLASE FAMILY 16 PROTEIN"/>
    <property type="match status" value="1"/>
</dbReference>
<dbReference type="SUPFAM" id="SSF49899">
    <property type="entry name" value="Concanavalin A-like lectins/glucanases"/>
    <property type="match status" value="1"/>
</dbReference>
<dbReference type="Gene3D" id="2.60.120.200">
    <property type="match status" value="1"/>
</dbReference>
<protein>
    <recommendedName>
        <fullName evidence="2">GH16 domain-containing protein</fullName>
    </recommendedName>
</protein>
<dbReference type="STRING" id="1202724.AM493_03740"/>
<dbReference type="PANTHER" id="PTHR10963">
    <property type="entry name" value="GLYCOSYL HYDROLASE-RELATED"/>
    <property type="match status" value="1"/>
</dbReference>
<proteinExistence type="inferred from homology"/>
<gene>
    <name evidence="3" type="ORF">AM493_03740</name>
</gene>
<reference evidence="3 4" key="1">
    <citation type="submission" date="2015-08" db="EMBL/GenBank/DDBJ databases">
        <title>Whole genome sequence of Flavobacterium akiainvivens IK-1T, from decaying Wikstroemia oahuensis, an endemic Hawaiian shrub.</title>
        <authorList>
            <person name="Wan X."/>
            <person name="Hou S."/>
            <person name="Saito J."/>
            <person name="Donachie S."/>
        </authorList>
    </citation>
    <scope>NUCLEOTIDE SEQUENCE [LARGE SCALE GENOMIC DNA]</scope>
    <source>
        <strain evidence="3 4">IK-1</strain>
    </source>
</reference>
<evidence type="ECO:0000313" key="3">
    <source>
        <dbReference type="EMBL" id="KOS08189.1"/>
    </source>
</evidence>
<dbReference type="CDD" id="cd08023">
    <property type="entry name" value="GH16_laminarinase_like"/>
    <property type="match status" value="1"/>
</dbReference>
<dbReference type="GO" id="GO:0005975">
    <property type="term" value="P:carbohydrate metabolic process"/>
    <property type="evidence" value="ECO:0007669"/>
    <property type="project" value="InterPro"/>
</dbReference>
<dbReference type="InterPro" id="IPR050546">
    <property type="entry name" value="Glycosyl_Hydrlase_16"/>
</dbReference>
<dbReference type="GO" id="GO:0004553">
    <property type="term" value="F:hydrolase activity, hydrolyzing O-glycosyl compounds"/>
    <property type="evidence" value="ECO:0007669"/>
    <property type="project" value="InterPro"/>
</dbReference>
<sequence>MAFYENNPQTVKPSVKETVVFFDDFSSKEINRANWNVAVTGHVTNNELQAYVDSTATLQLSDKVTGAKNGALIINAHYTPGFKTKDGQTFDFISGKLESRGKKEFVYGKISARIKLPAGSGYWPAFWALGINKKWPDCGEIDIMEYVGEADWVSAALHGPNYSGETPLVNKLFLEKKNDVTQWHVYTVDWQKDALLFYVDNVLYYRVTRPMIENYGAWAFDNTHFLIVNFALGGGYPAKTNGVKKPYFGLPQTTVDDIKAGNAKVYVDWIKVVKNE</sequence>
<evidence type="ECO:0000256" key="1">
    <source>
        <dbReference type="ARBA" id="ARBA00006865"/>
    </source>
</evidence>
<name>A0A0M9VJW1_9FLAO</name>
<dbReference type="Pfam" id="PF00722">
    <property type="entry name" value="Glyco_hydro_16"/>
    <property type="match status" value="1"/>
</dbReference>
<accession>A0A0M9VJW1</accession>
<dbReference type="EMBL" id="LIYD01000005">
    <property type="protein sequence ID" value="KOS08189.1"/>
    <property type="molecule type" value="Genomic_DNA"/>
</dbReference>
<evidence type="ECO:0000259" key="2">
    <source>
        <dbReference type="PROSITE" id="PS51762"/>
    </source>
</evidence>